<dbReference type="Proteomes" id="UP000638648">
    <property type="component" value="Unassembled WGS sequence"/>
</dbReference>
<evidence type="ECO:0000256" key="1">
    <source>
        <dbReference type="SAM" id="MobiDB-lite"/>
    </source>
</evidence>
<protein>
    <submittedName>
        <fullName evidence="2">Uncharacterized protein</fullName>
    </submittedName>
</protein>
<dbReference type="EMBL" id="JADBEM010000001">
    <property type="protein sequence ID" value="MBE1606773.1"/>
    <property type="molecule type" value="Genomic_DNA"/>
</dbReference>
<evidence type="ECO:0000313" key="2">
    <source>
        <dbReference type="EMBL" id="MBE1606773.1"/>
    </source>
</evidence>
<name>A0A927MWW3_9ACTN</name>
<sequence>MPEGMRYAEDPLSGDPLSGDPLSGDPLSGQRFVGSAQRPARTRPFS</sequence>
<reference evidence="2" key="1">
    <citation type="submission" date="2020-10" db="EMBL/GenBank/DDBJ databases">
        <title>Sequencing the genomes of 1000 actinobacteria strains.</title>
        <authorList>
            <person name="Klenk H.-P."/>
        </authorList>
    </citation>
    <scope>NUCLEOTIDE SEQUENCE</scope>
    <source>
        <strain evidence="2">DSM 45354</strain>
    </source>
</reference>
<evidence type="ECO:0000313" key="3">
    <source>
        <dbReference type="Proteomes" id="UP000638648"/>
    </source>
</evidence>
<feature type="region of interest" description="Disordered" evidence="1">
    <location>
        <begin position="1"/>
        <end position="46"/>
    </location>
</feature>
<comment type="caution">
    <text evidence="2">The sequence shown here is derived from an EMBL/GenBank/DDBJ whole genome shotgun (WGS) entry which is preliminary data.</text>
</comment>
<keyword evidence="3" id="KW-1185">Reference proteome</keyword>
<organism evidence="2 3">
    <name type="scientific">Actinopolymorpha pittospori</name>
    <dbReference type="NCBI Taxonomy" id="648752"/>
    <lineage>
        <taxon>Bacteria</taxon>
        <taxon>Bacillati</taxon>
        <taxon>Actinomycetota</taxon>
        <taxon>Actinomycetes</taxon>
        <taxon>Propionibacteriales</taxon>
        <taxon>Actinopolymorphaceae</taxon>
        <taxon>Actinopolymorpha</taxon>
    </lineage>
</organism>
<gene>
    <name evidence="2" type="ORF">HEB94_003621</name>
</gene>
<proteinExistence type="predicted"/>
<accession>A0A927MWW3</accession>
<dbReference type="AlphaFoldDB" id="A0A927MWW3"/>